<dbReference type="EMBL" id="KZ504646">
    <property type="protein sequence ID" value="PKU61628.1"/>
    <property type="molecule type" value="Genomic_DNA"/>
</dbReference>
<reference evidence="2 3" key="1">
    <citation type="journal article" date="2016" name="Sci. Rep.">
        <title>The Dendrobium catenatum Lindl. genome sequence provides insights into polysaccharide synthase, floral development and adaptive evolution.</title>
        <authorList>
            <person name="Zhang G.Q."/>
            <person name="Xu Q."/>
            <person name="Bian C."/>
            <person name="Tsai W.C."/>
            <person name="Yeh C.M."/>
            <person name="Liu K.W."/>
            <person name="Yoshida K."/>
            <person name="Zhang L.S."/>
            <person name="Chang S.B."/>
            <person name="Chen F."/>
            <person name="Shi Y."/>
            <person name="Su Y.Y."/>
            <person name="Zhang Y.Q."/>
            <person name="Chen L.J."/>
            <person name="Yin Y."/>
            <person name="Lin M."/>
            <person name="Huang H."/>
            <person name="Deng H."/>
            <person name="Wang Z.W."/>
            <person name="Zhu S.L."/>
            <person name="Zhao X."/>
            <person name="Deng C."/>
            <person name="Niu S.C."/>
            <person name="Huang J."/>
            <person name="Wang M."/>
            <person name="Liu G.H."/>
            <person name="Yang H.J."/>
            <person name="Xiao X.J."/>
            <person name="Hsiao Y.Y."/>
            <person name="Wu W.L."/>
            <person name="Chen Y.Y."/>
            <person name="Mitsuda N."/>
            <person name="Ohme-Takagi M."/>
            <person name="Luo Y.B."/>
            <person name="Van de Peer Y."/>
            <person name="Liu Z.J."/>
        </authorList>
    </citation>
    <scope>NUCLEOTIDE SEQUENCE [LARGE SCALE GENOMIC DNA]</scope>
    <source>
        <tissue evidence="2">The whole plant</tissue>
    </source>
</reference>
<evidence type="ECO:0000256" key="1">
    <source>
        <dbReference type="SAM" id="MobiDB-lite"/>
    </source>
</evidence>
<dbReference type="AlphaFoldDB" id="A0A2I0VDY8"/>
<name>A0A2I0VDY8_9ASPA</name>
<proteinExistence type="predicted"/>
<reference evidence="2 3" key="2">
    <citation type="journal article" date="2017" name="Nature">
        <title>The Apostasia genome and the evolution of orchids.</title>
        <authorList>
            <person name="Zhang G.Q."/>
            <person name="Liu K.W."/>
            <person name="Li Z."/>
            <person name="Lohaus R."/>
            <person name="Hsiao Y.Y."/>
            <person name="Niu S.C."/>
            <person name="Wang J.Y."/>
            <person name="Lin Y.C."/>
            <person name="Xu Q."/>
            <person name="Chen L.J."/>
            <person name="Yoshida K."/>
            <person name="Fujiwara S."/>
            <person name="Wang Z.W."/>
            <person name="Zhang Y.Q."/>
            <person name="Mitsuda N."/>
            <person name="Wang M."/>
            <person name="Liu G.H."/>
            <person name="Pecoraro L."/>
            <person name="Huang H.X."/>
            <person name="Xiao X.J."/>
            <person name="Lin M."/>
            <person name="Wu X.Y."/>
            <person name="Wu W.L."/>
            <person name="Chen Y.Y."/>
            <person name="Chang S.B."/>
            <person name="Sakamoto S."/>
            <person name="Ohme-Takagi M."/>
            <person name="Yagi M."/>
            <person name="Zeng S.J."/>
            <person name="Shen C.Y."/>
            <person name="Yeh C.M."/>
            <person name="Luo Y.B."/>
            <person name="Tsai W.C."/>
            <person name="Van de Peer Y."/>
            <person name="Liu Z.J."/>
        </authorList>
    </citation>
    <scope>NUCLEOTIDE SEQUENCE [LARGE SCALE GENOMIC DNA]</scope>
    <source>
        <tissue evidence="2">The whole plant</tissue>
    </source>
</reference>
<dbReference type="Proteomes" id="UP000233837">
    <property type="component" value="Unassembled WGS sequence"/>
</dbReference>
<feature type="region of interest" description="Disordered" evidence="1">
    <location>
        <begin position="1"/>
        <end position="73"/>
    </location>
</feature>
<feature type="compositionally biased region" description="Polar residues" evidence="1">
    <location>
        <begin position="59"/>
        <end position="73"/>
    </location>
</feature>
<gene>
    <name evidence="2" type="ORF">MA16_Dca028779</name>
</gene>
<organism evidence="2 3">
    <name type="scientific">Dendrobium catenatum</name>
    <dbReference type="NCBI Taxonomy" id="906689"/>
    <lineage>
        <taxon>Eukaryota</taxon>
        <taxon>Viridiplantae</taxon>
        <taxon>Streptophyta</taxon>
        <taxon>Embryophyta</taxon>
        <taxon>Tracheophyta</taxon>
        <taxon>Spermatophyta</taxon>
        <taxon>Magnoliopsida</taxon>
        <taxon>Liliopsida</taxon>
        <taxon>Asparagales</taxon>
        <taxon>Orchidaceae</taxon>
        <taxon>Epidendroideae</taxon>
        <taxon>Malaxideae</taxon>
        <taxon>Dendrobiinae</taxon>
        <taxon>Dendrobium</taxon>
    </lineage>
</organism>
<evidence type="ECO:0000313" key="3">
    <source>
        <dbReference type="Proteomes" id="UP000233837"/>
    </source>
</evidence>
<evidence type="ECO:0000313" key="2">
    <source>
        <dbReference type="EMBL" id="PKU61628.1"/>
    </source>
</evidence>
<accession>A0A2I0VDY8</accession>
<feature type="compositionally biased region" description="Low complexity" evidence="1">
    <location>
        <begin position="43"/>
        <end position="58"/>
    </location>
</feature>
<sequence>MPQRSGFAPSHCSQTAREKHEQNTPFNISAKTYNPKTNNTIESQPQPAAAATSMPTTSNSHLLPNLNSPSVAL</sequence>
<protein>
    <submittedName>
        <fullName evidence="2">Uncharacterized protein</fullName>
    </submittedName>
</protein>
<feature type="compositionally biased region" description="Polar residues" evidence="1">
    <location>
        <begin position="23"/>
        <end position="42"/>
    </location>
</feature>
<keyword evidence="3" id="KW-1185">Reference proteome</keyword>